<name>A0A017RUX6_9CLOT</name>
<keyword evidence="6 10" id="KW-0547">Nucleotide-binding</keyword>
<keyword evidence="4 10" id="KW-0808">Transferase</keyword>
<dbReference type="GO" id="GO:0004515">
    <property type="term" value="F:nicotinate-nucleotide adenylyltransferase activity"/>
    <property type="evidence" value="ECO:0007669"/>
    <property type="project" value="UniProtKB-UniRule"/>
</dbReference>
<organism evidence="12 13">
    <name type="scientific">Fervidicella metallireducens AeB</name>
    <dbReference type="NCBI Taxonomy" id="1403537"/>
    <lineage>
        <taxon>Bacteria</taxon>
        <taxon>Bacillati</taxon>
        <taxon>Bacillota</taxon>
        <taxon>Clostridia</taxon>
        <taxon>Eubacteriales</taxon>
        <taxon>Clostridiaceae</taxon>
        <taxon>Fervidicella</taxon>
    </lineage>
</organism>
<keyword evidence="13" id="KW-1185">Reference proteome</keyword>
<evidence type="ECO:0000256" key="1">
    <source>
        <dbReference type="ARBA" id="ARBA00002324"/>
    </source>
</evidence>
<gene>
    <name evidence="10" type="primary">nadD</name>
    <name evidence="12" type="ORF">Q428_07795</name>
</gene>
<evidence type="ECO:0000256" key="3">
    <source>
        <dbReference type="ARBA" id="ARBA00022642"/>
    </source>
</evidence>
<dbReference type="InterPro" id="IPR014729">
    <property type="entry name" value="Rossmann-like_a/b/a_fold"/>
</dbReference>
<comment type="catalytic activity">
    <reaction evidence="9 10">
        <text>nicotinate beta-D-ribonucleotide + ATP + H(+) = deamido-NAD(+) + diphosphate</text>
        <dbReference type="Rhea" id="RHEA:22860"/>
        <dbReference type="ChEBI" id="CHEBI:15378"/>
        <dbReference type="ChEBI" id="CHEBI:30616"/>
        <dbReference type="ChEBI" id="CHEBI:33019"/>
        <dbReference type="ChEBI" id="CHEBI:57502"/>
        <dbReference type="ChEBI" id="CHEBI:58437"/>
        <dbReference type="EC" id="2.7.7.18"/>
    </reaction>
</comment>
<comment type="function">
    <text evidence="1 10">Catalyzes the reversible adenylation of nicotinate mononucleotide (NaMN) to nicotinic acid adenine dinucleotide (NaAD).</text>
</comment>
<keyword evidence="5 10" id="KW-0548">Nucleotidyltransferase</keyword>
<dbReference type="Pfam" id="PF01467">
    <property type="entry name" value="CTP_transf_like"/>
    <property type="match status" value="1"/>
</dbReference>
<protein>
    <recommendedName>
        <fullName evidence="10">Probable nicotinate-nucleotide adenylyltransferase</fullName>
        <ecNumber evidence="10">2.7.7.18</ecNumber>
    </recommendedName>
    <alternativeName>
        <fullName evidence="10">Deamido-NAD(+) diphosphorylase</fullName>
    </alternativeName>
    <alternativeName>
        <fullName evidence="10">Deamido-NAD(+) pyrophosphorylase</fullName>
    </alternativeName>
    <alternativeName>
        <fullName evidence="10">Nicotinate mononucleotide adenylyltransferase</fullName>
        <shortName evidence="10">NaMN adenylyltransferase</shortName>
    </alternativeName>
</protein>
<keyword evidence="3 10" id="KW-0662">Pyridine nucleotide biosynthesis</keyword>
<dbReference type="NCBIfam" id="TIGR00125">
    <property type="entry name" value="cyt_tran_rel"/>
    <property type="match status" value="1"/>
</dbReference>
<dbReference type="GO" id="GO:0005524">
    <property type="term" value="F:ATP binding"/>
    <property type="evidence" value="ECO:0007669"/>
    <property type="project" value="UniProtKB-KW"/>
</dbReference>
<sequence length="206" mass="23874">MDNIAIFGGTFNPIHLGHLILAQEVQQSLNLRKIIFMPSGNPPHKDFNDMVTSEHRFNMVKLAIDGNKYFEISDIEVNRFGKSYTYDTLIQLKNIYDFKNIKFIVGFDALKDMVTWKNIKEVFKLADFVVVNRGGLENHFEEIIQENSILSLGNFEMIKIPSIEISSTMIRRRIAEKKSIKYLVPDNVIDYIYDHGLYRGEFSEGI</sequence>
<evidence type="ECO:0000256" key="5">
    <source>
        <dbReference type="ARBA" id="ARBA00022695"/>
    </source>
</evidence>
<dbReference type="InterPro" id="IPR005248">
    <property type="entry name" value="NadD/NMNAT"/>
</dbReference>
<dbReference type="GO" id="GO:0009435">
    <property type="term" value="P:NAD+ biosynthetic process"/>
    <property type="evidence" value="ECO:0007669"/>
    <property type="project" value="UniProtKB-UniRule"/>
</dbReference>
<accession>A0A017RUX6</accession>
<dbReference type="EMBL" id="AZQP01000020">
    <property type="protein sequence ID" value="EYE88477.1"/>
    <property type="molecule type" value="Genomic_DNA"/>
</dbReference>
<comment type="similarity">
    <text evidence="10">Belongs to the NadD family.</text>
</comment>
<dbReference type="HAMAP" id="MF_00244">
    <property type="entry name" value="NaMN_adenylyltr"/>
    <property type="match status" value="1"/>
</dbReference>
<evidence type="ECO:0000256" key="6">
    <source>
        <dbReference type="ARBA" id="ARBA00022741"/>
    </source>
</evidence>
<dbReference type="STRING" id="1403537.Q428_07795"/>
<evidence type="ECO:0000256" key="8">
    <source>
        <dbReference type="ARBA" id="ARBA00023027"/>
    </source>
</evidence>
<dbReference type="AlphaFoldDB" id="A0A017RUX6"/>
<dbReference type="Gene3D" id="3.40.50.620">
    <property type="entry name" value="HUPs"/>
    <property type="match status" value="1"/>
</dbReference>
<dbReference type="Proteomes" id="UP000019681">
    <property type="component" value="Unassembled WGS sequence"/>
</dbReference>
<dbReference type="OrthoDB" id="5295945at2"/>
<dbReference type="NCBIfam" id="TIGR00482">
    <property type="entry name" value="nicotinate (nicotinamide) nucleotide adenylyltransferase"/>
    <property type="match status" value="1"/>
</dbReference>
<evidence type="ECO:0000256" key="7">
    <source>
        <dbReference type="ARBA" id="ARBA00022840"/>
    </source>
</evidence>
<dbReference type="UniPathway" id="UPA00253">
    <property type="reaction ID" value="UER00332"/>
</dbReference>
<evidence type="ECO:0000313" key="13">
    <source>
        <dbReference type="Proteomes" id="UP000019681"/>
    </source>
</evidence>
<evidence type="ECO:0000256" key="4">
    <source>
        <dbReference type="ARBA" id="ARBA00022679"/>
    </source>
</evidence>
<feature type="domain" description="Cytidyltransferase-like" evidence="11">
    <location>
        <begin position="6"/>
        <end position="173"/>
    </location>
</feature>
<evidence type="ECO:0000256" key="10">
    <source>
        <dbReference type="HAMAP-Rule" id="MF_00244"/>
    </source>
</evidence>
<reference evidence="12 13" key="1">
    <citation type="journal article" date="2014" name="Genome Announc.">
        <title>Draft Genome Sequence of Fervidicella metallireducens Strain AeBT, an Iron-Reducing Thermoanaerobe from the Great Artesian Basin.</title>
        <authorList>
            <person name="Patel B.K."/>
        </authorList>
    </citation>
    <scope>NUCLEOTIDE SEQUENCE [LARGE SCALE GENOMIC DNA]</scope>
    <source>
        <strain evidence="12 13">AeB</strain>
    </source>
</reference>
<proteinExistence type="inferred from homology"/>
<dbReference type="PANTHER" id="PTHR39321:SF3">
    <property type="entry name" value="PHOSPHOPANTETHEINE ADENYLYLTRANSFERASE"/>
    <property type="match status" value="1"/>
</dbReference>
<dbReference type="RefSeq" id="WP_035379672.1">
    <property type="nucleotide sequence ID" value="NZ_AZQP01000020.1"/>
</dbReference>
<dbReference type="SUPFAM" id="SSF52374">
    <property type="entry name" value="Nucleotidylyl transferase"/>
    <property type="match status" value="1"/>
</dbReference>
<evidence type="ECO:0000313" key="12">
    <source>
        <dbReference type="EMBL" id="EYE88477.1"/>
    </source>
</evidence>
<dbReference type="PANTHER" id="PTHR39321">
    <property type="entry name" value="NICOTINATE-NUCLEOTIDE ADENYLYLTRANSFERASE-RELATED"/>
    <property type="match status" value="1"/>
</dbReference>
<comment type="pathway">
    <text evidence="2 10">Cofactor biosynthesis; NAD(+) biosynthesis; deamido-NAD(+) from nicotinate D-ribonucleotide: step 1/1.</text>
</comment>
<comment type="caution">
    <text evidence="12">The sequence shown here is derived from an EMBL/GenBank/DDBJ whole genome shotgun (WGS) entry which is preliminary data.</text>
</comment>
<keyword evidence="8 10" id="KW-0520">NAD</keyword>
<dbReference type="NCBIfam" id="NF000840">
    <property type="entry name" value="PRK00071.1-3"/>
    <property type="match status" value="1"/>
</dbReference>
<dbReference type="EC" id="2.7.7.18" evidence="10"/>
<dbReference type="CDD" id="cd02165">
    <property type="entry name" value="NMNAT"/>
    <property type="match status" value="1"/>
</dbReference>
<evidence type="ECO:0000256" key="9">
    <source>
        <dbReference type="ARBA" id="ARBA00048721"/>
    </source>
</evidence>
<dbReference type="InterPro" id="IPR004821">
    <property type="entry name" value="Cyt_trans-like"/>
</dbReference>
<keyword evidence="7 10" id="KW-0067">ATP-binding</keyword>
<evidence type="ECO:0000256" key="2">
    <source>
        <dbReference type="ARBA" id="ARBA00005019"/>
    </source>
</evidence>
<evidence type="ECO:0000259" key="11">
    <source>
        <dbReference type="Pfam" id="PF01467"/>
    </source>
</evidence>